<dbReference type="AlphaFoldDB" id="A0A0N5CT03"/>
<dbReference type="STRING" id="103827.A0A0N5CT03"/>
<dbReference type="SUPFAM" id="SSF51445">
    <property type="entry name" value="(Trans)glycosidases"/>
    <property type="match status" value="1"/>
</dbReference>
<dbReference type="EMBL" id="UYYF01001338">
    <property type="protein sequence ID" value="VDM99776.1"/>
    <property type="molecule type" value="Genomic_DNA"/>
</dbReference>
<evidence type="ECO:0000313" key="5">
    <source>
        <dbReference type="WBParaSite" id="TCLT_0000336001-mRNA-1"/>
    </source>
</evidence>
<gene>
    <name evidence="3" type="ORF">TCLT_LOCUS3354</name>
</gene>
<dbReference type="InterPro" id="IPR036508">
    <property type="entry name" value="Chitin-bd_dom_sf"/>
</dbReference>
<dbReference type="Pfam" id="PF01607">
    <property type="entry name" value="CBM_14"/>
    <property type="match status" value="1"/>
</dbReference>
<dbReference type="WBParaSite" id="TCLT_0000336001-mRNA-1">
    <property type="protein sequence ID" value="TCLT_0000336001-mRNA-1"/>
    <property type="gene ID" value="TCLT_0000336001"/>
</dbReference>
<feature type="domain" description="Chitin-binding type-2" evidence="1">
    <location>
        <begin position="120"/>
        <end position="177"/>
    </location>
</feature>
<feature type="domain" description="GH18" evidence="2">
    <location>
        <begin position="1"/>
        <end position="50"/>
    </location>
</feature>
<dbReference type="InterPro" id="IPR002557">
    <property type="entry name" value="Chitin-bd_dom"/>
</dbReference>
<evidence type="ECO:0000259" key="2">
    <source>
        <dbReference type="PROSITE" id="PS51910"/>
    </source>
</evidence>
<keyword evidence="4" id="KW-1185">Reference proteome</keyword>
<dbReference type="PROSITE" id="PS51910">
    <property type="entry name" value="GH18_2"/>
    <property type="match status" value="1"/>
</dbReference>
<protein>
    <submittedName>
        <fullName evidence="5">Chitin-binding type-2 domain-containing protein</fullName>
    </submittedName>
</protein>
<dbReference type="OMA" id="DEESANM"/>
<evidence type="ECO:0000313" key="4">
    <source>
        <dbReference type="Proteomes" id="UP000276776"/>
    </source>
</evidence>
<dbReference type="PROSITE" id="PS50940">
    <property type="entry name" value="CHIT_BIND_II"/>
    <property type="match status" value="1"/>
</dbReference>
<evidence type="ECO:0000259" key="1">
    <source>
        <dbReference type="PROSITE" id="PS50940"/>
    </source>
</evidence>
<dbReference type="InterPro" id="IPR017853">
    <property type="entry name" value="GH"/>
</dbReference>
<evidence type="ECO:0000313" key="3">
    <source>
        <dbReference type="EMBL" id="VDM99776.1"/>
    </source>
</evidence>
<reference evidence="5" key="1">
    <citation type="submission" date="2017-02" db="UniProtKB">
        <authorList>
            <consortium name="WormBaseParasite"/>
        </authorList>
    </citation>
    <scope>IDENTIFICATION</scope>
</reference>
<dbReference type="Gene3D" id="3.20.20.80">
    <property type="entry name" value="Glycosidases"/>
    <property type="match status" value="1"/>
</dbReference>
<dbReference type="SUPFAM" id="SSF57625">
    <property type="entry name" value="Invertebrate chitin-binding proteins"/>
    <property type="match status" value="1"/>
</dbReference>
<dbReference type="GO" id="GO:0008061">
    <property type="term" value="F:chitin binding"/>
    <property type="evidence" value="ECO:0007669"/>
    <property type="project" value="InterPro"/>
</dbReference>
<dbReference type="GO" id="GO:0005576">
    <property type="term" value="C:extracellular region"/>
    <property type="evidence" value="ECO:0007669"/>
    <property type="project" value="InterPro"/>
</dbReference>
<dbReference type="GO" id="GO:0005975">
    <property type="term" value="P:carbohydrate metabolic process"/>
    <property type="evidence" value="ECO:0007669"/>
    <property type="project" value="InterPro"/>
</dbReference>
<name>A0A0N5CT03_THECL</name>
<organism evidence="5">
    <name type="scientific">Thelazia callipaeda</name>
    <name type="common">Oriental eyeworm</name>
    <name type="synonym">Parasitic nematode</name>
    <dbReference type="NCBI Taxonomy" id="103827"/>
    <lineage>
        <taxon>Eukaryota</taxon>
        <taxon>Metazoa</taxon>
        <taxon>Ecdysozoa</taxon>
        <taxon>Nematoda</taxon>
        <taxon>Chromadorea</taxon>
        <taxon>Rhabditida</taxon>
        <taxon>Spirurina</taxon>
        <taxon>Spiruromorpha</taxon>
        <taxon>Thelazioidea</taxon>
        <taxon>Thelaziidae</taxon>
        <taxon>Thelazia</taxon>
    </lineage>
</organism>
<accession>A0A0N5CT03</accession>
<sequence>MKYFKVDWLKQEGFGGAYIWALDFDDFTGKKCDTGPFPLLKTVKDTLEKEVIFWVKNLLKFMTSKPTMTKTESATSENQFSPLTTVEVTTLSTLKAEINSTVEATTSINKVIEKPHIPSDERCLTSEGTFPDSDNCRQLVKCLNGQLLAVLLCAPGTFYNDTLKACDSLKNAPKTCK</sequence>
<dbReference type="InterPro" id="IPR001223">
    <property type="entry name" value="Glyco_hydro18_cat"/>
</dbReference>
<dbReference type="SMART" id="SM00494">
    <property type="entry name" value="ChtBD2"/>
    <property type="match status" value="1"/>
</dbReference>
<dbReference type="OrthoDB" id="6020543at2759"/>
<dbReference type="Proteomes" id="UP000276776">
    <property type="component" value="Unassembled WGS sequence"/>
</dbReference>
<proteinExistence type="predicted"/>
<reference evidence="3 4" key="2">
    <citation type="submission" date="2018-11" db="EMBL/GenBank/DDBJ databases">
        <authorList>
            <consortium name="Pathogen Informatics"/>
        </authorList>
    </citation>
    <scope>NUCLEOTIDE SEQUENCE [LARGE SCALE GENOMIC DNA]</scope>
</reference>